<evidence type="ECO:0000256" key="2">
    <source>
        <dbReference type="SAM" id="SignalP"/>
    </source>
</evidence>
<gene>
    <name evidence="4" type="ORF">GCM10009117_02890</name>
</gene>
<dbReference type="Proteomes" id="UP001500507">
    <property type="component" value="Unassembled WGS sequence"/>
</dbReference>
<keyword evidence="5" id="KW-1185">Reference proteome</keyword>
<dbReference type="InterPro" id="IPR026444">
    <property type="entry name" value="Secre_tail"/>
</dbReference>
<evidence type="ECO:0000259" key="3">
    <source>
        <dbReference type="Pfam" id="PF18962"/>
    </source>
</evidence>
<evidence type="ECO:0000313" key="5">
    <source>
        <dbReference type="Proteomes" id="UP001500507"/>
    </source>
</evidence>
<reference evidence="5" key="1">
    <citation type="journal article" date="2019" name="Int. J. Syst. Evol. Microbiol.">
        <title>The Global Catalogue of Microorganisms (GCM) 10K type strain sequencing project: providing services to taxonomists for standard genome sequencing and annotation.</title>
        <authorList>
            <consortium name="The Broad Institute Genomics Platform"/>
            <consortium name="The Broad Institute Genome Sequencing Center for Infectious Disease"/>
            <person name="Wu L."/>
            <person name="Ma J."/>
        </authorList>
    </citation>
    <scope>NUCLEOTIDE SEQUENCE [LARGE SCALE GENOMIC DNA]</scope>
    <source>
        <strain evidence="5">JCM 16082</strain>
    </source>
</reference>
<dbReference type="Pfam" id="PF18962">
    <property type="entry name" value="Por_Secre_tail"/>
    <property type="match status" value="1"/>
</dbReference>
<evidence type="ECO:0000313" key="4">
    <source>
        <dbReference type="EMBL" id="GAA0871144.1"/>
    </source>
</evidence>
<protein>
    <recommendedName>
        <fullName evidence="3">Secretion system C-terminal sorting domain-containing protein</fullName>
    </recommendedName>
</protein>
<accession>A0ABP3XPG4</accession>
<proteinExistence type="predicted"/>
<keyword evidence="1 2" id="KW-0732">Signal</keyword>
<feature type="signal peptide" evidence="2">
    <location>
        <begin position="1"/>
        <end position="20"/>
    </location>
</feature>
<name>A0ABP3XPG4_9FLAO</name>
<comment type="caution">
    <text evidence="4">The sequence shown here is derived from an EMBL/GenBank/DDBJ whole genome shotgun (WGS) entry which is preliminary data.</text>
</comment>
<dbReference type="NCBIfam" id="TIGR04183">
    <property type="entry name" value="Por_Secre_tail"/>
    <property type="match status" value="1"/>
</dbReference>
<feature type="chain" id="PRO_5047439714" description="Secretion system C-terminal sorting domain-containing protein" evidence="2">
    <location>
        <begin position="21"/>
        <end position="296"/>
    </location>
</feature>
<sequence length="296" mass="31807">MKKVLLIVLALTAGIFSTQAQSIGMVGTAAAGWPDDNNQTDIVMGTVDNVNFTYYSLVSPGGELKFRQDFAWSVNWGSADFPTGTGTQDGANIQVPEGIYDVTFNIDTGEYAFTAPTVTIGMVGTAADGWPNDDDPQIDVEMSSADGENYTLTAYESVGGEAKFRQNYDWTVNWGASDFPSGTATQDGANIQVPAGTYDIEFNIVTGAYSFNQAALSNGRFEEVTFSVFPNPSSDQWNIEPRNGEVITKIELFNLLGKRVLTSTSTSINANGLTSGVYLARIESQGAVSTIKLIKR</sequence>
<evidence type="ECO:0000256" key="1">
    <source>
        <dbReference type="ARBA" id="ARBA00022729"/>
    </source>
</evidence>
<dbReference type="RefSeq" id="WP_343762871.1">
    <property type="nucleotide sequence ID" value="NZ_BAAAFG010000001.1"/>
</dbReference>
<organism evidence="4 5">
    <name type="scientific">Gangjinia marincola</name>
    <dbReference type="NCBI Taxonomy" id="578463"/>
    <lineage>
        <taxon>Bacteria</taxon>
        <taxon>Pseudomonadati</taxon>
        <taxon>Bacteroidota</taxon>
        <taxon>Flavobacteriia</taxon>
        <taxon>Flavobacteriales</taxon>
        <taxon>Flavobacteriaceae</taxon>
        <taxon>Gangjinia</taxon>
    </lineage>
</organism>
<feature type="domain" description="Secretion system C-terminal sorting" evidence="3">
    <location>
        <begin position="228"/>
        <end position="294"/>
    </location>
</feature>
<dbReference type="EMBL" id="BAAAFG010000001">
    <property type="protein sequence ID" value="GAA0871144.1"/>
    <property type="molecule type" value="Genomic_DNA"/>
</dbReference>
<dbReference type="Gene3D" id="2.60.40.3620">
    <property type="match status" value="2"/>
</dbReference>